<feature type="transmembrane region" description="Helical" evidence="2">
    <location>
        <begin position="622"/>
        <end position="643"/>
    </location>
</feature>
<accession>A0ABS8CQM2</accession>
<organism evidence="3 4">
    <name type="scientific">Pseudogemmobacter faecipullorum</name>
    <dbReference type="NCBI Taxonomy" id="2755041"/>
    <lineage>
        <taxon>Bacteria</taxon>
        <taxon>Pseudomonadati</taxon>
        <taxon>Pseudomonadota</taxon>
        <taxon>Alphaproteobacteria</taxon>
        <taxon>Rhodobacterales</taxon>
        <taxon>Paracoccaceae</taxon>
        <taxon>Pseudogemmobacter</taxon>
    </lineage>
</organism>
<keyword evidence="2" id="KW-0472">Membrane</keyword>
<feature type="transmembrane region" description="Helical" evidence="2">
    <location>
        <begin position="544"/>
        <end position="565"/>
    </location>
</feature>
<feature type="compositionally biased region" description="Low complexity" evidence="1">
    <location>
        <begin position="788"/>
        <end position="804"/>
    </location>
</feature>
<dbReference type="EMBL" id="JACDXX010000019">
    <property type="protein sequence ID" value="MCB5411712.1"/>
    <property type="molecule type" value="Genomic_DNA"/>
</dbReference>
<gene>
    <name evidence="3" type="ORF">H0485_17100</name>
</gene>
<dbReference type="InterPro" id="IPR027628">
    <property type="entry name" value="DotA_TraY"/>
</dbReference>
<comment type="caution">
    <text evidence="3">The sequence shown here is derived from an EMBL/GenBank/DDBJ whole genome shotgun (WGS) entry which is preliminary data.</text>
</comment>
<evidence type="ECO:0000313" key="3">
    <source>
        <dbReference type="EMBL" id="MCB5411712.1"/>
    </source>
</evidence>
<keyword evidence="2" id="KW-0812">Transmembrane</keyword>
<feature type="transmembrane region" description="Helical" evidence="2">
    <location>
        <begin position="655"/>
        <end position="678"/>
    </location>
</feature>
<dbReference type="NCBIfam" id="TIGR04346">
    <property type="entry name" value="DotA_TraY"/>
    <property type="match status" value="1"/>
</dbReference>
<feature type="transmembrane region" description="Helical" evidence="2">
    <location>
        <begin position="102"/>
        <end position="127"/>
    </location>
</feature>
<keyword evidence="2" id="KW-1133">Transmembrane helix</keyword>
<dbReference type="RefSeq" id="WP_226937163.1">
    <property type="nucleotide sequence ID" value="NZ_JACDXX010000019.1"/>
</dbReference>
<proteinExistence type="predicted"/>
<dbReference type="Proteomes" id="UP001198571">
    <property type="component" value="Unassembled WGS sequence"/>
</dbReference>
<feature type="transmembrane region" description="Helical" evidence="2">
    <location>
        <begin position="571"/>
        <end position="592"/>
    </location>
</feature>
<evidence type="ECO:0000256" key="1">
    <source>
        <dbReference type="SAM" id="MobiDB-lite"/>
    </source>
</evidence>
<sequence>MEEFTELGDLFDPAVGQGGGGLAVAQLERIFGSIIRLVQGGEVTNDGDSWLVAAIALFNTAGLFLVIGVGLYTLLTVALDTANDGKTFGQRTDTRYTIMRSAMGAIFFIPVAKGFTIAQIALLWLIVQGSALGDKAWSLIAERSIEGQNFVQTSRIYGTVDAAVSGQFADALNALVIGNICANGLNSINRQVSGAADDVIEFDNTPETVTRNEFAVDHRGDNPIRKIVLTHRWQDTSDSYRGSDNICGSVRFEQTITFDESGHDLFDGLRGVAAGRLVANYTTAMNQLADDAAAIANRIRMRDSENAIRQQSVAAVRRAHATYITSMEEDLFSGTGADDLQEAVREVQINAINRVTEDGWVLAPSWQRGISLAVAEYRSTLGSLSLDIKAENNAARYISNNALDSSFFGGRDANPIATSVMAEMSENQTRWATTANAVASEVRRNGAGATGQQGGVDEVDGIITNLFGMLIDLFAVRDDGGYSDPMIDVTEYGHGLLYAGGALSAAAAVADWAPLAGAVTGGVAGFAIGQFVSDMSDVVLKPLGWGLLVAGFITATLIPLLPLIYFFSAVISWLILVVEAMFALPLAVMTLFTPAREGTLIGSWNRILLTIFGVFLRPIFTVIGFFFGMLLIAVALDLAYVLFRDMIVMMQAQGSILRILGLLGLVMAFLIVSFYTVLIGSGMITQIGDGAMAAIGVAFSNSQGAMDVGSRADSALNVGRAIRPIPLGRLGGGGAGGAPSRLPNAPAGGGGGGGGAGAGAIIPGAGPRGNMAAHGMRAPGAVASAARGAAASAATKGSASTWGGRVAQRAGQVKSEVKDHFTEQPGKPSRGDKGGAN</sequence>
<feature type="region of interest" description="Disordered" evidence="1">
    <location>
        <begin position="788"/>
        <end position="837"/>
    </location>
</feature>
<feature type="transmembrane region" description="Helical" evidence="2">
    <location>
        <begin position="50"/>
        <end position="81"/>
    </location>
</feature>
<keyword evidence="4" id="KW-1185">Reference proteome</keyword>
<reference evidence="3 4" key="1">
    <citation type="submission" date="2020-07" db="EMBL/GenBank/DDBJ databases">
        <title>Pseudogemmobacter sp. nov., isolated from poultry manure in Taiwan.</title>
        <authorList>
            <person name="Lin S.-Y."/>
            <person name="Tang Y.-S."/>
            <person name="Young C.-C."/>
        </authorList>
    </citation>
    <scope>NUCLEOTIDE SEQUENCE [LARGE SCALE GENOMIC DNA]</scope>
    <source>
        <strain evidence="3 4">CC-YST710</strain>
    </source>
</reference>
<protein>
    <submittedName>
        <fullName evidence="3">DotA/TraY family protein</fullName>
    </submittedName>
</protein>
<name>A0ABS8CQM2_9RHOB</name>
<evidence type="ECO:0000256" key="2">
    <source>
        <dbReference type="SAM" id="Phobius"/>
    </source>
</evidence>
<evidence type="ECO:0000313" key="4">
    <source>
        <dbReference type="Proteomes" id="UP001198571"/>
    </source>
</evidence>